<evidence type="ECO:0000256" key="1">
    <source>
        <dbReference type="ARBA" id="ARBA00006598"/>
    </source>
</evidence>
<dbReference type="GO" id="GO:0003735">
    <property type="term" value="F:structural constituent of ribosome"/>
    <property type="evidence" value="ECO:0007669"/>
    <property type="project" value="InterPro"/>
</dbReference>
<keyword evidence="3 4" id="KW-0687">Ribonucleoprotein</keyword>
<protein>
    <recommendedName>
        <fullName evidence="4">50S ribosomal protein L35</fullName>
    </recommendedName>
</protein>
<proteinExistence type="inferred from homology"/>
<dbReference type="InterPro" id="IPR001706">
    <property type="entry name" value="Ribosomal_bL35"/>
</dbReference>
<dbReference type="Gene3D" id="4.10.410.60">
    <property type="match status" value="1"/>
</dbReference>
<comment type="similarity">
    <text evidence="1 4">Belongs to the bacterial ribosomal protein bL35 family.</text>
</comment>
<dbReference type="Pfam" id="PF01632">
    <property type="entry name" value="Ribosomal_L35p"/>
    <property type="match status" value="1"/>
</dbReference>
<evidence type="ECO:0000256" key="4">
    <source>
        <dbReference type="RuleBase" id="RU000568"/>
    </source>
</evidence>
<sequence length="107" mass="12092">MSFLFGRFSAVAASAFSQTQTLLSRPAASLNNLIPTVQLRNYSFKTHSATKKRFRLTGNGDKFKYEAGGKRHLATGKSRQEVGILKKNVYTNKTQTSRIRKFLFNSR</sequence>
<dbReference type="Proteomes" id="UP000030693">
    <property type="component" value="Unassembled WGS sequence"/>
</dbReference>
<dbReference type="SUPFAM" id="SSF143034">
    <property type="entry name" value="L35p-like"/>
    <property type="match status" value="1"/>
</dbReference>
<dbReference type="EMBL" id="KB932201">
    <property type="protein sequence ID" value="KCV72624.1"/>
    <property type="molecule type" value="Genomic_DNA"/>
</dbReference>
<dbReference type="GO" id="GO:0015934">
    <property type="term" value="C:large ribosomal subunit"/>
    <property type="evidence" value="ECO:0007669"/>
    <property type="project" value="TreeGrafter"/>
</dbReference>
<dbReference type="PANTHER" id="PTHR33343:SF1">
    <property type="entry name" value="LARGE RIBOSOMAL SUBUNIT PROTEIN BL35M"/>
    <property type="match status" value="1"/>
</dbReference>
<keyword evidence="2 4" id="KW-0689">Ribosomal protein</keyword>
<accession>A0A058ZE32</accession>
<reference evidence="5" key="1">
    <citation type="submission" date="2013-04" db="EMBL/GenBank/DDBJ databases">
        <title>The Genome Sequence of Fonticula alba ATCC 38817.</title>
        <authorList>
            <consortium name="The Broad Institute Genomics Platform"/>
            <person name="Russ C."/>
            <person name="Cuomo C."/>
            <person name="Burger G."/>
            <person name="Gray M.W."/>
            <person name="Holland P.W.H."/>
            <person name="King N."/>
            <person name="Lang F.B.F."/>
            <person name="Roger A.J."/>
            <person name="Ruiz-Trillo I."/>
            <person name="Brown M."/>
            <person name="Walker B."/>
            <person name="Young S."/>
            <person name="Zeng Q."/>
            <person name="Gargeya S."/>
            <person name="Fitzgerald M."/>
            <person name="Haas B."/>
            <person name="Abouelleil A."/>
            <person name="Allen A.W."/>
            <person name="Alvarado L."/>
            <person name="Arachchi H.M."/>
            <person name="Berlin A.M."/>
            <person name="Chapman S.B."/>
            <person name="Gainer-Dewar J."/>
            <person name="Goldberg J."/>
            <person name="Griggs A."/>
            <person name="Gujja S."/>
            <person name="Hansen M."/>
            <person name="Howarth C."/>
            <person name="Imamovic A."/>
            <person name="Ireland A."/>
            <person name="Larimer J."/>
            <person name="McCowan C."/>
            <person name="Murphy C."/>
            <person name="Pearson M."/>
            <person name="Poon T.W."/>
            <person name="Priest M."/>
            <person name="Roberts A."/>
            <person name="Saif S."/>
            <person name="Shea T."/>
            <person name="Sisk P."/>
            <person name="Sykes S."/>
            <person name="Wortman J."/>
            <person name="Nusbaum C."/>
            <person name="Birren B."/>
        </authorList>
    </citation>
    <scope>NUCLEOTIDE SEQUENCE [LARGE SCALE GENOMIC DNA]</scope>
    <source>
        <strain evidence="5">ATCC 38817</strain>
    </source>
</reference>
<dbReference type="GeneID" id="20524933"/>
<dbReference type="GO" id="GO:0006412">
    <property type="term" value="P:translation"/>
    <property type="evidence" value="ECO:0007669"/>
    <property type="project" value="InterPro"/>
</dbReference>
<dbReference type="PRINTS" id="PR00064">
    <property type="entry name" value="RIBOSOMALL35"/>
</dbReference>
<dbReference type="InterPro" id="IPR021137">
    <property type="entry name" value="Ribosomal_bL35-like"/>
</dbReference>
<dbReference type="RefSeq" id="XP_009492325.1">
    <property type="nucleotide sequence ID" value="XM_009494050.1"/>
</dbReference>
<name>A0A058ZE32_FONAL</name>
<organism evidence="5">
    <name type="scientific">Fonticula alba</name>
    <name type="common">Slime mold</name>
    <dbReference type="NCBI Taxonomy" id="691883"/>
    <lineage>
        <taxon>Eukaryota</taxon>
        <taxon>Rotosphaerida</taxon>
        <taxon>Fonticulaceae</taxon>
        <taxon>Fonticula</taxon>
    </lineage>
</organism>
<dbReference type="OrthoDB" id="162638at2759"/>
<gene>
    <name evidence="5" type="ORF">H696_00208</name>
</gene>
<evidence type="ECO:0000256" key="2">
    <source>
        <dbReference type="ARBA" id="ARBA00022980"/>
    </source>
</evidence>
<dbReference type="InterPro" id="IPR037229">
    <property type="entry name" value="Ribosomal_bL35_sf"/>
</dbReference>
<dbReference type="AlphaFoldDB" id="A0A058ZE32"/>
<evidence type="ECO:0000256" key="3">
    <source>
        <dbReference type="ARBA" id="ARBA00023274"/>
    </source>
</evidence>
<dbReference type="PANTHER" id="PTHR33343">
    <property type="entry name" value="54S RIBOSOMAL PROTEIN BL35M"/>
    <property type="match status" value="1"/>
</dbReference>
<evidence type="ECO:0000313" key="5">
    <source>
        <dbReference type="EMBL" id="KCV72624.1"/>
    </source>
</evidence>
<keyword evidence="6" id="KW-1185">Reference proteome</keyword>
<evidence type="ECO:0000313" key="6">
    <source>
        <dbReference type="Proteomes" id="UP000030693"/>
    </source>
</evidence>